<dbReference type="SUPFAM" id="SSF56219">
    <property type="entry name" value="DNase I-like"/>
    <property type="match status" value="1"/>
</dbReference>
<feature type="transmembrane region" description="Helical" evidence="2">
    <location>
        <begin position="1546"/>
        <end position="1572"/>
    </location>
</feature>
<dbReference type="GO" id="GO:0003677">
    <property type="term" value="F:DNA binding"/>
    <property type="evidence" value="ECO:0007669"/>
    <property type="project" value="InterPro"/>
</dbReference>
<sequence length="1597" mass="181245">MVPVRSRFRYLSGRKFVRNIYLGLAGAQWIGQCVEENIVREKDQAFIRTCGENGKTYMSRRCSNDHGRYLEFTECGRGGSRGRVVIPEGRKQSGWRGFGKELQLLLSPDDKNGKGLQQVPRQSRSGGDGVEMPRHTGDLVPGNKGILTYAGVVGARKSVKTLDSGTMVPPVLDSDRGSGVELETETSQSIPKTSAESKIRQPLRFFPNHNPPSQHRKLGKGLIIHISEHEKRRVTWSSKAENEIEKQSRVVSREKWVPKVNPMENNGLVGDIHLVGSMDRPTFEVGEPFGFMEVGPKAGPVLITHQGQTHVPIRVETQPEVFNPGQMGTALTLVGDDGHAVIQQLDSARDEVASLRGWFFQLADGRRLELPDFFPPRWSWGDVAPPWVIPESIEPTPPMVNGLSDGGVAGRTPESTGSQLESSRLELVAVQMAEPMVIQPISMVCPLLDAPFHDGDTKNWRSSLSSKKLRYDDHSRRLEIQASTEEVNQLARVCENCGVCLNDKDKCLRVRNLIRMWKADIICLQETKLAVITRRVIQSLWGNQHVDWISLGSNGAAGGILLMWDKRVVEKVDEAAGYYSLSCKFRNVLDQFEWSFSRVYGPNLDSARGLLWEELAGLVSFNSAMHEFNDFISECGLLDIPLEGGLFTWSNNRDVPAMSRIDRFLFSPAWADHFGLVNQIRVPRLLSDHFPIRLDCGRIDGGKSLFRFENMWLKVDGFVDRVRGWWDSYSFPGSPSHTLASKLKALKMDLKKWNVNEFGNIHFKHQKLLHSLHELESLGERRVLSKDEKNERIHLISDLETNMYLDEICWRQKSRVKWLKEGDKNTKYFHTVANSHRRRNSIRQLSINGVLSTDQEAIKAEISGFYRQLYIEDTTYRPSLDGLSFSSISPEEASWLERPFEEEEISQVVRNMNGDKAPGPDGFPMSFYHACWPILRGDVLAVFSEFYEYGSFVRSMNATFLSLIPKKVSAVEVKDFRPISLVGSVYKILAKVLANRLSVVLAAVISPSQNAFIQGRQITDWVLVANECLDSRLKDGNPGWRRWIHYCISMVRFSILINGSPEGFFGSSRGLRQGDSLSPLLFVIVMEALSRMMNKAVEGGVLSSFQVGSRDQSMVHVSHLLFADDTLIFSDANPAHIFNLRVLFTWFEAISGLKINFNKSEMAPVGNVPDLGNLADILRCKTAQLPINYLGLPLGAKAKSKAIWDPILEKMERKLAGWQRMYLSKGGRVTLIKSTLSSLPTYYLSLFPIPSSVALRIDKIQRDFLWGGIGDGKRFHLINWHQVCQPLKFGGLGFRNIRIFNQALLGKWLWRYGTETDAFWRSIIFSKYGDSQGGWINREVHGPHGVSLWKHIRKDWGRFARHVYVEVGDGVKTRFWTDSWCGQGSLKDGYPELYRIARNKEALVKDHMQYHNERVSWDFNFTRHAQDWELDAVASFLELLSSSSVKGYGEDRLCWRGSSKEGFKVRSYYKYLSSSAGIAVPWKRIWKTNAPPRVAFFIWVAAMGRILTTDNLRRRHVMVLDWCCMCKENGESISHLLLHCSAAMEIWYFMFSIFGIQWVMPGGVIALLSCWGDSCHSTKIRKERSFEPCWTGLRLLE</sequence>
<proteinExistence type="predicted"/>
<feature type="region of interest" description="Disordered" evidence="1">
    <location>
        <begin position="109"/>
        <end position="141"/>
    </location>
</feature>
<dbReference type="EMBL" id="OIVN01001458">
    <property type="protein sequence ID" value="SPC94210.1"/>
    <property type="molecule type" value="Genomic_DNA"/>
</dbReference>
<evidence type="ECO:0000313" key="4">
    <source>
        <dbReference type="EMBL" id="SPC94210.1"/>
    </source>
</evidence>
<evidence type="ECO:0000259" key="3">
    <source>
        <dbReference type="PROSITE" id="PS50878"/>
    </source>
</evidence>
<dbReference type="GO" id="GO:0006281">
    <property type="term" value="P:DNA repair"/>
    <property type="evidence" value="ECO:0007669"/>
    <property type="project" value="InterPro"/>
</dbReference>
<dbReference type="InterPro" id="IPR026960">
    <property type="entry name" value="RVT-Znf"/>
</dbReference>
<dbReference type="InterPro" id="IPR005135">
    <property type="entry name" value="Endo/exonuclease/phosphatase"/>
</dbReference>
<dbReference type="Pfam" id="PF03372">
    <property type="entry name" value="Exo_endo_phos"/>
    <property type="match status" value="1"/>
</dbReference>
<dbReference type="InterPro" id="IPR000477">
    <property type="entry name" value="RT_dom"/>
</dbReference>
<reference evidence="4" key="1">
    <citation type="submission" date="2018-02" db="EMBL/GenBank/DDBJ databases">
        <authorList>
            <person name="Cohen D.B."/>
            <person name="Kent A.D."/>
        </authorList>
    </citation>
    <scope>NUCLEOTIDE SEQUENCE</scope>
</reference>
<feature type="domain" description="Reverse transcriptase" evidence="3">
    <location>
        <begin position="945"/>
        <end position="1194"/>
    </location>
</feature>
<dbReference type="PANTHER" id="PTHR33116">
    <property type="entry name" value="REVERSE TRANSCRIPTASE ZINC-BINDING DOMAIN-CONTAINING PROTEIN-RELATED-RELATED"/>
    <property type="match status" value="1"/>
</dbReference>
<keyword evidence="2" id="KW-0812">Transmembrane</keyword>
<keyword evidence="2" id="KW-1133">Transmembrane helix</keyword>
<dbReference type="CDD" id="cd01650">
    <property type="entry name" value="RT_nLTR_like"/>
    <property type="match status" value="1"/>
</dbReference>
<accession>A0A2N9G484</accession>
<dbReference type="SUPFAM" id="SSF56672">
    <property type="entry name" value="DNA/RNA polymerases"/>
    <property type="match status" value="1"/>
</dbReference>
<evidence type="ECO:0000256" key="1">
    <source>
        <dbReference type="SAM" id="MobiDB-lite"/>
    </source>
</evidence>
<dbReference type="PROSITE" id="PS50878">
    <property type="entry name" value="RT_POL"/>
    <property type="match status" value="1"/>
</dbReference>
<keyword evidence="2" id="KW-0472">Membrane</keyword>
<organism evidence="4">
    <name type="scientific">Fagus sylvatica</name>
    <name type="common">Beechnut</name>
    <dbReference type="NCBI Taxonomy" id="28930"/>
    <lineage>
        <taxon>Eukaryota</taxon>
        <taxon>Viridiplantae</taxon>
        <taxon>Streptophyta</taxon>
        <taxon>Embryophyta</taxon>
        <taxon>Tracheophyta</taxon>
        <taxon>Spermatophyta</taxon>
        <taxon>Magnoliopsida</taxon>
        <taxon>eudicotyledons</taxon>
        <taxon>Gunneridae</taxon>
        <taxon>Pentapetalae</taxon>
        <taxon>rosids</taxon>
        <taxon>fabids</taxon>
        <taxon>Fagales</taxon>
        <taxon>Fagaceae</taxon>
        <taxon>Fagus</taxon>
    </lineage>
</organism>
<dbReference type="GO" id="GO:0004519">
    <property type="term" value="F:endonuclease activity"/>
    <property type="evidence" value="ECO:0007669"/>
    <property type="project" value="InterPro"/>
</dbReference>
<name>A0A2N9G484_FAGSY</name>
<dbReference type="Pfam" id="PF00078">
    <property type="entry name" value="RVT_1"/>
    <property type="match status" value="1"/>
</dbReference>
<dbReference type="InterPro" id="IPR020847">
    <property type="entry name" value="AP_endonuclease_F1_BS"/>
</dbReference>
<evidence type="ECO:0000256" key="2">
    <source>
        <dbReference type="SAM" id="Phobius"/>
    </source>
</evidence>
<dbReference type="Gene3D" id="3.60.10.10">
    <property type="entry name" value="Endonuclease/exonuclease/phosphatase"/>
    <property type="match status" value="1"/>
</dbReference>
<dbReference type="PANTHER" id="PTHR33116:SF78">
    <property type="entry name" value="OS12G0587133 PROTEIN"/>
    <property type="match status" value="1"/>
</dbReference>
<gene>
    <name evidence="4" type="ORF">FSB_LOCUS22092</name>
</gene>
<dbReference type="InterPro" id="IPR036691">
    <property type="entry name" value="Endo/exonu/phosph_ase_sf"/>
</dbReference>
<dbReference type="Pfam" id="PF13966">
    <property type="entry name" value="zf-RVT"/>
    <property type="match status" value="1"/>
</dbReference>
<dbReference type="InterPro" id="IPR043502">
    <property type="entry name" value="DNA/RNA_pol_sf"/>
</dbReference>
<protein>
    <recommendedName>
        <fullName evidence="3">Reverse transcriptase domain-containing protein</fullName>
    </recommendedName>
</protein>
<dbReference type="PROSITE" id="PS00726">
    <property type="entry name" value="AP_NUCLEASE_F1_1"/>
    <property type="match status" value="1"/>
</dbReference>